<accession>A0AA35PFG8</accession>
<dbReference type="Proteomes" id="UP001178461">
    <property type="component" value="Chromosome 9"/>
</dbReference>
<evidence type="ECO:0000313" key="1">
    <source>
        <dbReference type="EMBL" id="CAI5784000.1"/>
    </source>
</evidence>
<dbReference type="AlphaFoldDB" id="A0AA35PFG8"/>
<sequence length="93" mass="10034">MQRDKGYISQSRARAGAAFCVCVRARVRVLLGWGLASKQASRLLSWEHLAVDLVGEGGCCCCSRAPELLGEKGSCSSVKLRPLQKLNIKKGLS</sequence>
<organism evidence="1 2">
    <name type="scientific">Podarcis lilfordi</name>
    <name type="common">Lilford's wall lizard</name>
    <dbReference type="NCBI Taxonomy" id="74358"/>
    <lineage>
        <taxon>Eukaryota</taxon>
        <taxon>Metazoa</taxon>
        <taxon>Chordata</taxon>
        <taxon>Craniata</taxon>
        <taxon>Vertebrata</taxon>
        <taxon>Euteleostomi</taxon>
        <taxon>Lepidosauria</taxon>
        <taxon>Squamata</taxon>
        <taxon>Bifurcata</taxon>
        <taxon>Unidentata</taxon>
        <taxon>Episquamata</taxon>
        <taxon>Laterata</taxon>
        <taxon>Lacertibaenia</taxon>
        <taxon>Lacertidae</taxon>
        <taxon>Podarcis</taxon>
    </lineage>
</organism>
<evidence type="ECO:0000313" key="2">
    <source>
        <dbReference type="Proteomes" id="UP001178461"/>
    </source>
</evidence>
<reference evidence="1" key="1">
    <citation type="submission" date="2022-12" db="EMBL/GenBank/DDBJ databases">
        <authorList>
            <person name="Alioto T."/>
            <person name="Alioto T."/>
            <person name="Gomez Garrido J."/>
        </authorList>
    </citation>
    <scope>NUCLEOTIDE SEQUENCE</scope>
</reference>
<gene>
    <name evidence="1" type="ORF">PODLI_1B024418</name>
</gene>
<dbReference type="EMBL" id="OX395134">
    <property type="protein sequence ID" value="CAI5784000.1"/>
    <property type="molecule type" value="Genomic_DNA"/>
</dbReference>
<keyword evidence="2" id="KW-1185">Reference proteome</keyword>
<protein>
    <submittedName>
        <fullName evidence="1">Uncharacterized protein</fullName>
    </submittedName>
</protein>
<name>A0AA35PFG8_9SAUR</name>
<proteinExistence type="predicted"/>